<dbReference type="AlphaFoldDB" id="A0A813KT90"/>
<feature type="transmembrane region" description="Helical" evidence="14">
    <location>
        <begin position="271"/>
        <end position="294"/>
    </location>
</feature>
<dbReference type="EMBL" id="CAJNNW010032652">
    <property type="protein sequence ID" value="CAE8714548.1"/>
    <property type="molecule type" value="Genomic_DNA"/>
</dbReference>
<dbReference type="Gene3D" id="1.20.1250.20">
    <property type="entry name" value="MFS general substrate transporter like domains"/>
    <property type="match status" value="1"/>
</dbReference>
<keyword evidence="19" id="KW-1185">Reference proteome</keyword>
<dbReference type="InterPro" id="IPR003663">
    <property type="entry name" value="Sugar/inositol_transpt"/>
</dbReference>
<dbReference type="InterPro" id="IPR005828">
    <property type="entry name" value="MFS_sugar_transport-like"/>
</dbReference>
<evidence type="ECO:0000256" key="13">
    <source>
        <dbReference type="ARBA" id="ARBA00044780"/>
    </source>
</evidence>
<dbReference type="OrthoDB" id="6612291at2759"/>
<dbReference type="PANTHER" id="PTHR48022:SF2">
    <property type="entry name" value="PLASTIDIC GLUCOSE TRANSPORTER 4"/>
    <property type="match status" value="1"/>
</dbReference>
<dbReference type="SUPFAM" id="SSF103473">
    <property type="entry name" value="MFS general substrate transporter"/>
    <property type="match status" value="1"/>
</dbReference>
<comment type="subcellular location">
    <subcellularLocation>
        <location evidence="1">Membrane</location>
        <topology evidence="1">Multi-pass membrane protein</topology>
    </subcellularLocation>
</comment>
<organism evidence="17 18">
    <name type="scientific">Polarella glacialis</name>
    <name type="common">Dinoflagellate</name>
    <dbReference type="NCBI Taxonomy" id="89957"/>
    <lineage>
        <taxon>Eukaryota</taxon>
        <taxon>Sar</taxon>
        <taxon>Alveolata</taxon>
        <taxon>Dinophyceae</taxon>
        <taxon>Suessiales</taxon>
        <taxon>Suessiaceae</taxon>
        <taxon>Polarella</taxon>
    </lineage>
</organism>
<dbReference type="GO" id="GO:0016020">
    <property type="term" value="C:membrane"/>
    <property type="evidence" value="ECO:0007669"/>
    <property type="project" value="UniProtKB-SubCell"/>
</dbReference>
<evidence type="ECO:0000256" key="2">
    <source>
        <dbReference type="ARBA" id="ARBA00010992"/>
    </source>
</evidence>
<evidence type="ECO:0000256" key="7">
    <source>
        <dbReference type="ARBA" id="ARBA00044637"/>
    </source>
</evidence>
<evidence type="ECO:0000313" key="19">
    <source>
        <dbReference type="Proteomes" id="UP000654075"/>
    </source>
</evidence>
<evidence type="ECO:0000256" key="12">
    <source>
        <dbReference type="ARBA" id="ARBA00044710"/>
    </source>
</evidence>
<evidence type="ECO:0000256" key="6">
    <source>
        <dbReference type="ARBA" id="ARBA00023136"/>
    </source>
</evidence>
<evidence type="ECO:0000259" key="15">
    <source>
        <dbReference type="PROSITE" id="PS50850"/>
    </source>
</evidence>
<dbReference type="Proteomes" id="UP000626109">
    <property type="component" value="Unassembled WGS sequence"/>
</dbReference>
<dbReference type="GO" id="GO:0005351">
    <property type="term" value="F:carbohydrate:proton symporter activity"/>
    <property type="evidence" value="ECO:0007669"/>
    <property type="project" value="TreeGrafter"/>
</dbReference>
<feature type="transmembrane region" description="Helical" evidence="14">
    <location>
        <begin position="157"/>
        <end position="180"/>
    </location>
</feature>
<evidence type="ECO:0000256" key="1">
    <source>
        <dbReference type="ARBA" id="ARBA00004141"/>
    </source>
</evidence>
<dbReference type="EMBL" id="CAJNNV010033300">
    <property type="protein sequence ID" value="CAE8643194.1"/>
    <property type="molecule type" value="Genomic_DNA"/>
</dbReference>
<evidence type="ECO:0000256" key="10">
    <source>
        <dbReference type="ARBA" id="ARBA00044662"/>
    </source>
</evidence>
<keyword evidence="4 14" id="KW-0812">Transmembrane</keyword>
<feature type="transmembrane region" description="Helical" evidence="14">
    <location>
        <begin position="49"/>
        <end position="70"/>
    </location>
</feature>
<sequence>MPGGVVVQELEDLSLTLDEAREILGRAGFKDEACLLEEWVGGHGGLSTAIGIGLFCALGGALFGLDMGYISGVESMGSLCDDLLDGKRMDAVTMGMVTGIFALGTIIAAFPPVINAAVNRLGREGCIVLGGGIFCLGAILQTLVYQGEIAPKSARGMIVTLYQLAITVGIMVAFWINFALRTTRHGWRYSIGLQLIPGLLLCLGGLAVPGSSRLLVQRGRPQDALKTLRRIRGPEDEVRIELARICWQHEREMSEGVDTWRRFFSGMNCKLLFVGVSLQLIQQLCGLNVFIYYGPVIFQRIFRSSHASSLFSAVSGVVNFLSTFPALILSDRAGRMSLLKWSAAGMAACCVALAIVGSACFGQEQDSRCEVVPEGECGYIANKPVAQPGCEDQGAMQCGAWSQWVAVGAMFLFIVNFAYGWGPVVWLYCAEIFPLQHRTKADGLTTCANWVGNLFISFFPPILIQRLGFHTFWLFALVNVVGTWLGCVLPETKGRSLEDVQLMFEHRWGYQPKGEAECSVTPVPTCVGCASNVEDRRGLQN</sequence>
<comment type="catalytic activity">
    <reaction evidence="9">
        <text>D-xylose(out) = D-xylose(in)</text>
        <dbReference type="Rhea" id="RHEA:78427"/>
        <dbReference type="ChEBI" id="CHEBI:53455"/>
    </reaction>
    <physiologicalReaction direction="left-to-right" evidence="9">
        <dbReference type="Rhea" id="RHEA:78428"/>
    </physiologicalReaction>
</comment>
<feature type="transmembrane region" description="Helical" evidence="14">
    <location>
        <begin position="341"/>
        <end position="359"/>
    </location>
</feature>
<feature type="domain" description="Major facilitator superfamily (MFS) profile" evidence="15">
    <location>
        <begin position="1"/>
        <end position="494"/>
    </location>
</feature>
<dbReference type="PANTHER" id="PTHR48022">
    <property type="entry name" value="PLASTIDIC GLUCOSE TRANSPORTER 4"/>
    <property type="match status" value="1"/>
</dbReference>
<evidence type="ECO:0000256" key="4">
    <source>
        <dbReference type="ARBA" id="ARBA00022692"/>
    </source>
</evidence>
<reference evidence="17" key="1">
    <citation type="submission" date="2021-02" db="EMBL/GenBank/DDBJ databases">
        <authorList>
            <person name="Dougan E. K."/>
            <person name="Rhodes N."/>
            <person name="Thang M."/>
            <person name="Chan C."/>
        </authorList>
    </citation>
    <scope>NUCLEOTIDE SEQUENCE</scope>
</reference>
<evidence type="ECO:0000256" key="9">
    <source>
        <dbReference type="ARBA" id="ARBA00044656"/>
    </source>
</evidence>
<evidence type="ECO:0000256" key="5">
    <source>
        <dbReference type="ARBA" id="ARBA00022989"/>
    </source>
</evidence>
<feature type="transmembrane region" description="Helical" evidence="14">
    <location>
        <begin position="126"/>
        <end position="145"/>
    </location>
</feature>
<evidence type="ECO:0000256" key="3">
    <source>
        <dbReference type="ARBA" id="ARBA00011738"/>
    </source>
</evidence>
<comment type="caution">
    <text evidence="17">The sequence shown here is derived from an EMBL/GenBank/DDBJ whole genome shotgun (WGS) entry which is preliminary data.</text>
</comment>
<dbReference type="Pfam" id="PF00083">
    <property type="entry name" value="Sugar_tr"/>
    <property type="match status" value="2"/>
</dbReference>
<comment type="catalytic activity">
    <reaction evidence="11">
        <text>D-glucosamine(out) = D-glucosamine(in)</text>
        <dbReference type="Rhea" id="RHEA:78423"/>
        <dbReference type="ChEBI" id="CHEBI:58723"/>
    </reaction>
    <physiologicalReaction direction="left-to-right" evidence="11">
        <dbReference type="Rhea" id="RHEA:78424"/>
    </physiologicalReaction>
</comment>
<proteinExistence type="inferred from homology"/>
<feature type="transmembrane region" description="Helical" evidence="14">
    <location>
        <begin position="186"/>
        <end position="208"/>
    </location>
</feature>
<keyword evidence="5 14" id="KW-1133">Transmembrane helix</keyword>
<accession>A0A813KT90</accession>
<comment type="similarity">
    <text evidence="2">Belongs to the major facilitator superfamily. Sugar transporter (TC 2.A.1.1) family.</text>
</comment>
<comment type="catalytic activity">
    <reaction evidence="10">
        <text>D-mannose(out) = D-mannose(in)</text>
        <dbReference type="Rhea" id="RHEA:78391"/>
        <dbReference type="ChEBI" id="CHEBI:4208"/>
    </reaction>
    <physiologicalReaction direction="left-to-right" evidence="10">
        <dbReference type="Rhea" id="RHEA:78392"/>
    </physiologicalReaction>
</comment>
<comment type="catalytic activity">
    <reaction evidence="12">
        <text>D-fructose(out) = D-fructose(in)</text>
        <dbReference type="Rhea" id="RHEA:60372"/>
        <dbReference type="ChEBI" id="CHEBI:37721"/>
    </reaction>
    <physiologicalReaction direction="left-to-right" evidence="12">
        <dbReference type="Rhea" id="RHEA:60373"/>
    </physiologicalReaction>
</comment>
<keyword evidence="6 14" id="KW-0472">Membrane</keyword>
<evidence type="ECO:0000256" key="14">
    <source>
        <dbReference type="SAM" id="Phobius"/>
    </source>
</evidence>
<gene>
    <name evidence="16" type="ORF">PGLA1383_LOCUS57558</name>
    <name evidence="17" type="ORF">PGLA2088_LOCUS38061</name>
</gene>
<feature type="transmembrane region" description="Helical" evidence="14">
    <location>
        <begin position="91"/>
        <end position="114"/>
    </location>
</feature>
<name>A0A813KT90_POLGL</name>
<dbReference type="InterPro" id="IPR036259">
    <property type="entry name" value="MFS_trans_sf"/>
</dbReference>
<comment type="subunit">
    <text evidence="3">Homodimer.</text>
</comment>
<comment type="catalytic activity">
    <reaction evidence="7">
        <text>D-galactose(in) = D-galactose(out)</text>
        <dbReference type="Rhea" id="RHEA:34915"/>
        <dbReference type="ChEBI" id="CHEBI:4139"/>
    </reaction>
    <physiologicalReaction direction="right-to-left" evidence="7">
        <dbReference type="Rhea" id="RHEA:34917"/>
    </physiologicalReaction>
</comment>
<feature type="transmembrane region" description="Helical" evidence="14">
    <location>
        <begin position="470"/>
        <end position="489"/>
    </location>
</feature>
<comment type="catalytic activity">
    <reaction evidence="8">
        <text>D-glucose(out) = D-glucose(in)</text>
        <dbReference type="Rhea" id="RHEA:60376"/>
        <dbReference type="ChEBI" id="CHEBI:4167"/>
    </reaction>
    <physiologicalReaction direction="left-to-right" evidence="8">
        <dbReference type="Rhea" id="RHEA:60377"/>
    </physiologicalReaction>
</comment>
<dbReference type="OMA" id="QMFICQL"/>
<evidence type="ECO:0000313" key="18">
    <source>
        <dbReference type="Proteomes" id="UP000626109"/>
    </source>
</evidence>
<dbReference type="PRINTS" id="PR00171">
    <property type="entry name" value="SUGRTRNSPORT"/>
</dbReference>
<feature type="transmembrane region" description="Helical" evidence="14">
    <location>
        <begin position="404"/>
        <end position="429"/>
    </location>
</feature>
<dbReference type="InterPro" id="IPR020846">
    <property type="entry name" value="MFS_dom"/>
</dbReference>
<evidence type="ECO:0000256" key="11">
    <source>
        <dbReference type="ARBA" id="ARBA00044668"/>
    </source>
</evidence>
<dbReference type="PROSITE" id="PS50850">
    <property type="entry name" value="MFS"/>
    <property type="match status" value="1"/>
</dbReference>
<dbReference type="Proteomes" id="UP000654075">
    <property type="component" value="Unassembled WGS sequence"/>
</dbReference>
<evidence type="ECO:0000313" key="17">
    <source>
        <dbReference type="EMBL" id="CAE8714548.1"/>
    </source>
</evidence>
<protein>
    <recommendedName>
        <fullName evidence="13">Hexose transporter 1</fullName>
    </recommendedName>
</protein>
<dbReference type="InterPro" id="IPR050360">
    <property type="entry name" value="MFS_Sugar_Transporters"/>
</dbReference>
<evidence type="ECO:0000313" key="16">
    <source>
        <dbReference type="EMBL" id="CAE8643194.1"/>
    </source>
</evidence>
<evidence type="ECO:0000256" key="8">
    <source>
        <dbReference type="ARBA" id="ARBA00044648"/>
    </source>
</evidence>
<feature type="transmembrane region" description="Helical" evidence="14">
    <location>
        <begin position="306"/>
        <end position="329"/>
    </location>
</feature>